<dbReference type="OrthoDB" id="9815752at2"/>
<dbReference type="NCBIfam" id="NF033679">
    <property type="entry name" value="DNRLRE_dom"/>
    <property type="match status" value="1"/>
</dbReference>
<dbReference type="Gene3D" id="2.60.120.970">
    <property type="match status" value="1"/>
</dbReference>
<feature type="domain" description="DUF6531" evidence="1">
    <location>
        <begin position="762"/>
        <end position="836"/>
    </location>
</feature>
<reference evidence="2 3" key="1">
    <citation type="submission" date="2013-10" db="EMBL/GenBank/DDBJ databases">
        <title>The Genome Sequence of Ruminococcus lactaris CC59_002D.</title>
        <authorList>
            <consortium name="The Broad Institute Genomics Platform"/>
            <person name="Earl A."/>
            <person name="Allen-Vercoe E."/>
            <person name="Daigneault M."/>
            <person name="Young S.K."/>
            <person name="Zeng Q."/>
            <person name="Gargeya S."/>
            <person name="Fitzgerald M."/>
            <person name="Abouelleil A."/>
            <person name="Alvarado L."/>
            <person name="Chapman S.B."/>
            <person name="Gainer-Dewar J."/>
            <person name="Goldberg J."/>
            <person name="Griggs A."/>
            <person name="Gujja S."/>
            <person name="Hansen M."/>
            <person name="Howarth C."/>
            <person name="Imamovic A."/>
            <person name="Ireland A."/>
            <person name="Larimer J."/>
            <person name="McCowan C."/>
            <person name="Murphy C."/>
            <person name="Pearson M."/>
            <person name="Poon T.W."/>
            <person name="Priest M."/>
            <person name="Roberts A."/>
            <person name="Saif S."/>
            <person name="Shea T."/>
            <person name="Sykes S."/>
            <person name="Wortman J."/>
            <person name="Nusbaum C."/>
            <person name="Birren B."/>
        </authorList>
    </citation>
    <scope>NUCLEOTIDE SEQUENCE [LARGE SCALE GENOMIC DNA]</scope>
    <source>
        <strain evidence="2 3">CC59_002D</strain>
    </source>
</reference>
<dbReference type="HOGENOM" id="CLU_256900_0_0_9"/>
<dbReference type="PANTHER" id="PTHR32305">
    <property type="match status" value="1"/>
</dbReference>
<dbReference type="NCBIfam" id="TIGR01643">
    <property type="entry name" value="YD_repeat_2x"/>
    <property type="match status" value="8"/>
</dbReference>
<dbReference type="Pfam" id="PF20148">
    <property type="entry name" value="DUF6531"/>
    <property type="match status" value="1"/>
</dbReference>
<dbReference type="PATRIC" id="fig|1073376.3.peg.1879"/>
<dbReference type="InterPro" id="IPR006530">
    <property type="entry name" value="YD"/>
</dbReference>
<dbReference type="RefSeq" id="WP_023922351.1">
    <property type="nucleotide sequence ID" value="NZ_KI669409.1"/>
</dbReference>
<sequence length="1362" mass="152181">MKKWDKWKKRILAFVVTGCMLLDSDMAVLAEETQKVVSNLYDEYQTEQLYKKQYEETVGQVQPEQSAENNDDSKKNLKDAEVLVESAFNEKEQVSLRLPEITKYTDEKEAELTGLYGEPVEVKEHEKVFQVDATHYVTLLTSEANTHESTSGEMRPVDLTLIPKDIEGKEEVKTPTEEEIRDPNLDLIYEPKDSSIDVSFPANVTEERGIEITNKEHTLELFPQEGTYGNATTKDHALLYNSVQENIDVQYSVDTTGVKEDIILREKTEQNEFQYLFDAKGYDVESKDNQIFIREKGKNTILFVLSAPLMSDSDGSQSQKIEISAEKQSDGHTYMITVRADKEWLLAEERVYPVKIDPTVTVPTESLIEVTTSTVHGTYHGAGYGYAGYITSAMTGVPGAKDIGRSRMYFAVNYDFRKSIPSEAKIDSASLNVYQYVDYPQTNATFACYRINSPWNAGSLTWDNSVGLSLEPSGENAVSVHKHGMHQFDIRETVNNWVQGITDNNGLVVMATNETNLGGAFYTPYSTGTDGQVDFSWDKRPSITINWSVPDPVNLNYGLNDTTVALRSMVLTDKSGKLQFQGVFADGIATPGAMVGYALNDEKKDYQGVSLASYSYKYPDSSSFDSAFSKGTTKYKDKLGNWQTVYPFTEPEFNVLYYISGTAAKDGIAGQTKKSDDFTIYKVTQYDTLPKIANYYGIPLAKIMHDNRVQDMLLVENNTLFIRNPKKNATVPYNPPALDDTEKAKIDAALMGRGLHCEFGFEPVNLNTGNFYLNRTDVSIPDYTDDFVIERNYNSKGAELASVFGRGWSFDYTEQITKDKDGNLHYRRGDGSILVFTEKDGEYTAPDGYELKLNQKKIKENTFDFGEGEESYPVYQYTITDETNVTKTFNYFGMLTSIEDEKGNQTVLTYDDNYNLREITSPAGIKYEFTTNEEGYITAIQLPNGSTLSYAYDGNGNLISYTDANGAVTRYEYDDAHRMTAWYDANGMRIVQNVYDDQGRVTTQTDANGGVSSLAYKDGQTVATDANGNQTVYYYDDQMRTVKVKNPDSTTRTMEYNAENQLESETDELGHTTGHQYDEAGNETCQTRFDGKKKTWDYDENHHVIRESGYDGIATEYTYDKSGNLLTITIAGKLQHTYTVDAQGRILTDTDANGNTITYTYSGARLITMTDAKGNRTSYSYNAHGLLTEMTDTLGGVTVYTYDAEGRKTGETSADGEHTGYTFDASGNVMAVTDGNGNTVSFAFDGMGNKIKADNGTGGTYSYTYDAVGNQTSLTDAEGNTTTYTYNVRGNKLTETDAAGDTITYTYDALGNILTQTDENGNTTSYTYDYAQNQVNSVTDAAGEQVSYTFQEETLSNQNHCR</sequence>
<dbReference type="InterPro" id="IPR031325">
    <property type="entry name" value="RHS_repeat"/>
</dbReference>
<accession>V8C3T8</accession>
<proteinExistence type="predicted"/>
<dbReference type="STRING" id="1073376.HMPREF1202_01833"/>
<dbReference type="SUPFAM" id="SSF63829">
    <property type="entry name" value="Calcium-dependent phosphotriesterase"/>
    <property type="match status" value="1"/>
</dbReference>
<dbReference type="InterPro" id="IPR050708">
    <property type="entry name" value="T6SS_VgrG/RHS"/>
</dbReference>
<evidence type="ECO:0000313" key="2">
    <source>
        <dbReference type="EMBL" id="ETD22014.1"/>
    </source>
</evidence>
<protein>
    <recommendedName>
        <fullName evidence="1">DUF6531 domain-containing protein</fullName>
    </recommendedName>
</protein>
<name>V8C3T8_9FIRM</name>
<gene>
    <name evidence="2" type="ORF">HMPREF1202_01833</name>
</gene>
<dbReference type="Pfam" id="PF05593">
    <property type="entry name" value="RHS_repeat"/>
    <property type="match status" value="8"/>
</dbReference>
<dbReference type="PANTHER" id="PTHR32305:SF15">
    <property type="entry name" value="PROTEIN RHSA-RELATED"/>
    <property type="match status" value="1"/>
</dbReference>
<dbReference type="EMBL" id="AZJE01000022">
    <property type="protein sequence ID" value="ETD22014.1"/>
    <property type="molecule type" value="Genomic_DNA"/>
</dbReference>
<comment type="caution">
    <text evidence="2">The sequence shown here is derived from an EMBL/GenBank/DDBJ whole genome shotgun (WGS) entry which is preliminary data.</text>
</comment>
<dbReference type="Proteomes" id="UP000018683">
    <property type="component" value="Unassembled WGS sequence"/>
</dbReference>
<evidence type="ECO:0000259" key="1">
    <source>
        <dbReference type="Pfam" id="PF20148"/>
    </source>
</evidence>
<organism evidence="2 3">
    <name type="scientific">[Ruminococcus] lactaris CC59_002D</name>
    <dbReference type="NCBI Taxonomy" id="1073376"/>
    <lineage>
        <taxon>Bacteria</taxon>
        <taxon>Bacillati</taxon>
        <taxon>Bacillota</taxon>
        <taxon>Clostridia</taxon>
        <taxon>Lachnospirales</taxon>
        <taxon>Lachnospiraceae</taxon>
        <taxon>Mediterraneibacter</taxon>
    </lineage>
</organism>
<dbReference type="InterPro" id="IPR045351">
    <property type="entry name" value="DUF6531"/>
</dbReference>
<dbReference type="Gene3D" id="2.180.10.10">
    <property type="entry name" value="RHS repeat-associated core"/>
    <property type="match status" value="3"/>
</dbReference>
<evidence type="ECO:0000313" key="3">
    <source>
        <dbReference type="Proteomes" id="UP000018683"/>
    </source>
</evidence>